<feature type="transmembrane region" description="Helical" evidence="2">
    <location>
        <begin position="254"/>
        <end position="276"/>
    </location>
</feature>
<feature type="transmembrane region" description="Helical" evidence="2">
    <location>
        <begin position="104"/>
        <end position="123"/>
    </location>
</feature>
<keyword evidence="2" id="KW-0812">Transmembrane</keyword>
<feature type="compositionally biased region" description="Pro residues" evidence="1">
    <location>
        <begin position="327"/>
        <end position="348"/>
    </location>
</feature>
<evidence type="ECO:0000256" key="2">
    <source>
        <dbReference type="SAM" id="Phobius"/>
    </source>
</evidence>
<evidence type="ECO:0000256" key="1">
    <source>
        <dbReference type="SAM" id="MobiDB-lite"/>
    </source>
</evidence>
<dbReference type="EMBL" id="PXVD01000003">
    <property type="protein sequence ID" value="MDJ1370283.1"/>
    <property type="molecule type" value="Genomic_DNA"/>
</dbReference>
<dbReference type="Proteomes" id="UP001170379">
    <property type="component" value="Unassembled WGS sequence"/>
</dbReference>
<feature type="transmembrane region" description="Helical" evidence="2">
    <location>
        <begin position="30"/>
        <end position="50"/>
    </location>
</feature>
<organism evidence="3 4">
    <name type="scientific">Gulosibacter molinativorax</name>
    <dbReference type="NCBI Taxonomy" id="256821"/>
    <lineage>
        <taxon>Bacteria</taxon>
        <taxon>Bacillati</taxon>
        <taxon>Actinomycetota</taxon>
        <taxon>Actinomycetes</taxon>
        <taxon>Micrococcales</taxon>
        <taxon>Microbacteriaceae</taxon>
        <taxon>Gulosibacter</taxon>
    </lineage>
</organism>
<evidence type="ECO:0000313" key="4">
    <source>
        <dbReference type="Proteomes" id="UP001170379"/>
    </source>
</evidence>
<keyword evidence="2" id="KW-1133">Transmembrane helix</keyword>
<dbReference type="RefSeq" id="WP_026935705.1">
    <property type="nucleotide sequence ID" value="NZ_CP028426.1"/>
</dbReference>
<keyword evidence="4" id="KW-1185">Reference proteome</keyword>
<feature type="compositionally biased region" description="Pro residues" evidence="1">
    <location>
        <begin position="430"/>
        <end position="443"/>
    </location>
</feature>
<reference evidence="3" key="1">
    <citation type="submission" date="2018-03" db="EMBL/GenBank/DDBJ databases">
        <authorList>
            <person name="Nunes O.C."/>
            <person name="Lopes A.R."/>
            <person name="Froufe H."/>
            <person name="Munoz-Merida A."/>
            <person name="Barroso C."/>
            <person name="Egas C."/>
        </authorList>
    </citation>
    <scope>NUCLEOTIDE SEQUENCE</scope>
    <source>
        <strain evidence="3">ON4</strain>
    </source>
</reference>
<feature type="compositionally biased region" description="Gly residues" evidence="1">
    <location>
        <begin position="356"/>
        <end position="381"/>
    </location>
</feature>
<feature type="compositionally biased region" description="Pro residues" evidence="1">
    <location>
        <begin position="454"/>
        <end position="477"/>
    </location>
</feature>
<feature type="transmembrane region" description="Helical" evidence="2">
    <location>
        <begin position="193"/>
        <end position="211"/>
    </location>
</feature>
<feature type="transmembrane region" description="Helical" evidence="2">
    <location>
        <begin position="144"/>
        <end position="161"/>
    </location>
</feature>
<feature type="transmembrane region" description="Helical" evidence="2">
    <location>
        <begin position="217"/>
        <end position="242"/>
    </location>
</feature>
<feature type="transmembrane region" description="Helical" evidence="2">
    <location>
        <begin position="167"/>
        <end position="186"/>
    </location>
</feature>
<accession>A0ABT7C508</accession>
<evidence type="ECO:0000313" key="3">
    <source>
        <dbReference type="EMBL" id="MDJ1370283.1"/>
    </source>
</evidence>
<feature type="compositionally biased region" description="Polar residues" evidence="1">
    <location>
        <begin position="311"/>
        <end position="324"/>
    </location>
</feature>
<gene>
    <name evidence="3" type="ORF">C7K25_02655</name>
</gene>
<feature type="transmembrane region" description="Helical" evidence="2">
    <location>
        <begin position="62"/>
        <end position="84"/>
    </location>
</feature>
<keyword evidence="2" id="KW-0472">Membrane</keyword>
<feature type="region of interest" description="Disordered" evidence="1">
    <location>
        <begin position="300"/>
        <end position="389"/>
    </location>
</feature>
<name>A0ABT7C508_9MICO</name>
<reference evidence="3" key="2">
    <citation type="journal article" date="2022" name="Sci. Rep.">
        <title>In silico prediction of the enzymes involved in the degradation of the herbicide molinate by Gulosibacter molinativorax ON4T.</title>
        <authorList>
            <person name="Lopes A.R."/>
            <person name="Bunin E."/>
            <person name="Viana A.T."/>
            <person name="Froufe H."/>
            <person name="Munoz-Merida A."/>
            <person name="Pinho D."/>
            <person name="Figueiredo J."/>
            <person name="Barroso C."/>
            <person name="Vaz-Moreira I."/>
            <person name="Bellanger X."/>
            <person name="Egas C."/>
            <person name="Nunes O.C."/>
        </authorList>
    </citation>
    <scope>NUCLEOTIDE SEQUENCE</scope>
    <source>
        <strain evidence="3">ON4</strain>
    </source>
</reference>
<feature type="region of interest" description="Disordered" evidence="1">
    <location>
        <begin position="409"/>
        <end position="477"/>
    </location>
</feature>
<comment type="caution">
    <text evidence="3">The sequence shown here is derived from an EMBL/GenBank/DDBJ whole genome shotgun (WGS) entry which is preliminary data.</text>
</comment>
<protein>
    <submittedName>
        <fullName evidence="3">Conjugal transfer protein TrbL</fullName>
    </submittedName>
</protein>
<sequence>MSLCDVPVLSTVCDVVGDTASSLVTAPFEWLAQAIGSTAALMFEGVWAVFDQTTLVDVSSPGYVGVYNILFGVAVFFMLGFFLIQLITGLVRRDPGALSRAALGLAKSVLGSFLVIGLTGLLLEIVDQLCIGIIHATGNTLEDMGLKIGVLVAGLTGLTIASPGVGAIVMIFFGALAIAAAAIVWFSLLIRKALLLVAIVLAPIALSGAAWDVTRGWFGKWIGFVIALIASKLVITVVFLVAITQVNAPIDFDLAALSDPIAGIVLMAIAGFAPYMTYKFVSFLGFDLYQSMSAEQEAKQALNRPVPLPTTPKNASPDSVLNDNGGSPPPGGGPPGGGPPGGGPPPPGGAAQGSAAGTGTGAAAGSGAAGGSAAAGGGAAAGGAAAAGPAAAVIVGAQVVKATAEAGPKLGNAIGGAATNHAGAAQESTTPPPPSTPTVPAAPPARHGDAPGGQQPPPPPKTSPPPETPPPAPSVKP</sequence>
<proteinExistence type="predicted"/>